<organism evidence="2 3">
    <name type="scientific">Roseomonas acroporae</name>
    <dbReference type="NCBI Taxonomy" id="2937791"/>
    <lineage>
        <taxon>Bacteria</taxon>
        <taxon>Pseudomonadati</taxon>
        <taxon>Pseudomonadota</taxon>
        <taxon>Alphaproteobacteria</taxon>
        <taxon>Acetobacterales</taxon>
        <taxon>Roseomonadaceae</taxon>
        <taxon>Roseomonas</taxon>
    </lineage>
</organism>
<evidence type="ECO:0000256" key="1">
    <source>
        <dbReference type="SAM" id="Phobius"/>
    </source>
</evidence>
<proteinExistence type="predicted"/>
<keyword evidence="1" id="KW-0472">Membrane</keyword>
<comment type="caution">
    <text evidence="2">The sequence shown here is derived from an EMBL/GenBank/DDBJ whole genome shotgun (WGS) entry which is preliminary data.</text>
</comment>
<protein>
    <recommendedName>
        <fullName evidence="4">Heme exporter protein D</fullName>
    </recommendedName>
</protein>
<dbReference type="EMBL" id="JALPRX010000068">
    <property type="protein sequence ID" value="MCK8785844.1"/>
    <property type="molecule type" value="Genomic_DNA"/>
</dbReference>
<evidence type="ECO:0000313" key="2">
    <source>
        <dbReference type="EMBL" id="MCK8785844.1"/>
    </source>
</evidence>
<evidence type="ECO:0000313" key="3">
    <source>
        <dbReference type="Proteomes" id="UP001139516"/>
    </source>
</evidence>
<dbReference type="RefSeq" id="WP_248667958.1">
    <property type="nucleotide sequence ID" value="NZ_JALPRX010000068.1"/>
</dbReference>
<gene>
    <name evidence="2" type="ORF">M0638_15805</name>
</gene>
<reference evidence="2" key="1">
    <citation type="submission" date="2022-04" db="EMBL/GenBank/DDBJ databases">
        <title>Roseomonas acroporae sp. nov., isolated from coral Acropora digitifera.</title>
        <authorList>
            <person name="Sun H."/>
        </authorList>
    </citation>
    <scope>NUCLEOTIDE SEQUENCE</scope>
    <source>
        <strain evidence="2">NAR14</strain>
    </source>
</reference>
<evidence type="ECO:0008006" key="4">
    <source>
        <dbReference type="Google" id="ProtNLM"/>
    </source>
</evidence>
<keyword evidence="1" id="KW-1133">Transmembrane helix</keyword>
<keyword evidence="3" id="KW-1185">Reference proteome</keyword>
<accession>A0A9X1Y8F2</accession>
<keyword evidence="1" id="KW-0812">Transmembrane</keyword>
<name>A0A9X1Y8F2_9PROT</name>
<feature type="transmembrane region" description="Helical" evidence="1">
    <location>
        <begin position="6"/>
        <end position="28"/>
    </location>
</feature>
<dbReference type="Proteomes" id="UP001139516">
    <property type="component" value="Unassembled WGS sequence"/>
</dbReference>
<dbReference type="AlphaFoldDB" id="A0A9X1Y8F2"/>
<sequence>MTLHWWHVGIGYALVLGGFGALALGTALRHRAARRLLARLEPRGTNRPAAARPGTESLA</sequence>